<dbReference type="NCBIfam" id="TIGR01646">
    <property type="entry name" value="vgr_GE"/>
    <property type="match status" value="1"/>
</dbReference>
<dbReference type="Pfam" id="PF13296">
    <property type="entry name" value="T6SS_Vgr"/>
    <property type="match status" value="1"/>
</dbReference>
<dbReference type="OrthoDB" id="8572364at2"/>
<comment type="similarity">
    <text evidence="1">Belongs to the VgrG protein family.</text>
</comment>
<reference evidence="6 7" key="1">
    <citation type="submission" date="2019-03" db="EMBL/GenBank/DDBJ databases">
        <title>Genomic Encyclopedia of Type Strains, Phase III (KMG-III): the genomes of soil and plant-associated and newly described type strains.</title>
        <authorList>
            <person name="Whitman W."/>
        </authorList>
    </citation>
    <scope>NUCLEOTIDE SEQUENCE [LARGE SCALE GENOMIC DNA]</scope>
    <source>
        <strain evidence="6 7">CECT 8976</strain>
    </source>
</reference>
<dbReference type="SUPFAM" id="SSF69279">
    <property type="entry name" value="Phage tail proteins"/>
    <property type="match status" value="2"/>
</dbReference>
<organism evidence="6 7">
    <name type="scientific">Paludibacterium purpuratum</name>
    <dbReference type="NCBI Taxonomy" id="1144873"/>
    <lineage>
        <taxon>Bacteria</taxon>
        <taxon>Pseudomonadati</taxon>
        <taxon>Pseudomonadota</taxon>
        <taxon>Betaproteobacteria</taxon>
        <taxon>Neisseriales</taxon>
        <taxon>Chromobacteriaceae</taxon>
        <taxon>Paludibacterium</taxon>
    </lineage>
</organism>
<sequence length="884" mass="96152">MPLTDLLAAFASAFDQKQRLMTLDIGQDGQWDGVLLPQSVDGEEAVSDNYRYSVDCLSPDAKLALRDLLGQSAKLAIQDQNGEEVVRAGVVTQAQALGSDGGFSRYRLTLEPPFALLRHRSTSRVFQDLSVPDIVKQVIAEHQANNPVFARLQTLAFDLTRPAAPRSYTVQYRESDLAFLTRLLAEEGLGWRFHTVDDHIQLTVFDDPYSLPQSAQQRVRFQRADATESEDSLTEWQARQNLGTRQVSLASFDYKAVQTGQAMDSSQRPDQPAERSLESYDPQSLYYAADADGLTRYAQLRQQAHDLAAQGFQGSGTARGLHAGHWFRLDDHPTHDRLPAEQREFIVTRQTFSARNNLPDELQRLLASPADSTPYQTQFDAQPRGLPLSPAYSGTEHAKPTALGVQTATVVGPAGEEVHTDEQGRIKVQFHWARNQEHPEAGANFDERSSCWVRVAMPSAGAAWGHQFIPRIGQEVLIDFIEGDIDRPLVTGVLYNGSHNPPTFSASGALPGNKTLSGIKSKEHQGSGHNELLFDDTPNQVRTRLASTHGATQLNQGFLAHPRADGKAEPRGEGFELRTDQHGTVRAAHGLLLSTEAQQGAAGNQLARTHAQSQLDAALALSQSLGDTATAQLADTIDSEPQKTLDEHAKAWETGTNTGANAQGEGQQPILVMSAPAGIASLTEQSQTLAAGSNLDLVAQRDVNHTAGRRWLANVGKNISLFVAGVKEAVSLKLIASKGKVQVQAQSGEMELTSEQNLTITSVNGKQLYNGKKEVLLTCGGAYIRIADGKIELHAPGKVSIKGTSQSMDGPTSLMQSFKQTGQKGDLKIRYEDADGNTPAGEPLKLKNEDGKEIPLALDGDGWGKLSNIDFDEFKSQQHQRVGE</sequence>
<keyword evidence="7" id="KW-1185">Reference proteome</keyword>
<feature type="domain" description="Putative type VI secretion system Rhs element associated Vgr" evidence="5">
    <location>
        <begin position="522"/>
        <end position="629"/>
    </location>
</feature>
<dbReference type="InterPro" id="IPR017847">
    <property type="entry name" value="T6SS_RhsGE_Vgr_subset"/>
</dbReference>
<dbReference type="Gene3D" id="4.10.220.110">
    <property type="match status" value="1"/>
</dbReference>
<name>A0A4R7B9H8_9NEIS</name>
<feature type="domain" description="Gp5/Type VI secretion system Vgr protein OB-fold" evidence="3">
    <location>
        <begin position="419"/>
        <end position="495"/>
    </location>
</feature>
<feature type="region of interest" description="Disordered" evidence="2">
    <location>
        <begin position="502"/>
        <end position="536"/>
    </location>
</feature>
<dbReference type="InterPro" id="IPR006531">
    <property type="entry name" value="Gp5/Vgr_OB"/>
</dbReference>
<dbReference type="NCBIfam" id="TIGR03361">
    <property type="entry name" value="VI_Rhs_Vgr"/>
    <property type="match status" value="1"/>
</dbReference>
<dbReference type="SUPFAM" id="SSF69349">
    <property type="entry name" value="Phage fibre proteins"/>
    <property type="match status" value="1"/>
</dbReference>
<evidence type="ECO:0000313" key="7">
    <source>
        <dbReference type="Proteomes" id="UP000295611"/>
    </source>
</evidence>
<gene>
    <name evidence="6" type="ORF">DFP86_104141</name>
</gene>
<dbReference type="Gene3D" id="2.40.50.230">
    <property type="entry name" value="Gp5 N-terminal domain"/>
    <property type="match status" value="1"/>
</dbReference>
<feature type="domain" description="DUF2345" evidence="4">
    <location>
        <begin position="659"/>
        <end position="811"/>
    </location>
</feature>
<evidence type="ECO:0000313" key="6">
    <source>
        <dbReference type="EMBL" id="TDR80642.1"/>
    </source>
</evidence>
<dbReference type="Gene3D" id="2.30.110.50">
    <property type="match status" value="1"/>
</dbReference>
<dbReference type="AlphaFoldDB" id="A0A4R7B9H8"/>
<dbReference type="Proteomes" id="UP000295611">
    <property type="component" value="Unassembled WGS sequence"/>
</dbReference>
<accession>A0A4R7B9H8</accession>
<comment type="caution">
    <text evidence="6">The sequence shown here is derived from an EMBL/GenBank/DDBJ whole genome shotgun (WGS) entry which is preliminary data.</text>
</comment>
<dbReference type="SUPFAM" id="SSF69255">
    <property type="entry name" value="gp5 N-terminal domain-like"/>
    <property type="match status" value="1"/>
</dbReference>
<dbReference type="Pfam" id="PF10106">
    <property type="entry name" value="DUF2345"/>
    <property type="match status" value="1"/>
</dbReference>
<evidence type="ECO:0000259" key="4">
    <source>
        <dbReference type="Pfam" id="PF10106"/>
    </source>
</evidence>
<dbReference type="Pfam" id="PF05954">
    <property type="entry name" value="Phage_GPD"/>
    <property type="match status" value="1"/>
</dbReference>
<evidence type="ECO:0000259" key="5">
    <source>
        <dbReference type="Pfam" id="PF13296"/>
    </source>
</evidence>
<dbReference type="Gene3D" id="3.55.50.10">
    <property type="entry name" value="Baseplate protein-like domains"/>
    <property type="match status" value="1"/>
</dbReference>
<dbReference type="RefSeq" id="WP_133679197.1">
    <property type="nucleotide sequence ID" value="NZ_SNZP01000004.1"/>
</dbReference>
<dbReference type="InterPro" id="IPR037026">
    <property type="entry name" value="Vgr_OB-fold_dom_sf"/>
</dbReference>
<dbReference type="Pfam" id="PF04717">
    <property type="entry name" value="Phage_base_V"/>
    <property type="match status" value="1"/>
</dbReference>
<evidence type="ECO:0000256" key="2">
    <source>
        <dbReference type="SAM" id="MobiDB-lite"/>
    </source>
</evidence>
<dbReference type="InterPro" id="IPR028244">
    <property type="entry name" value="T6SS_Rhs_Vgr_dom"/>
</dbReference>
<feature type="region of interest" description="Disordered" evidence="2">
    <location>
        <begin position="832"/>
        <end position="851"/>
    </location>
</feature>
<protein>
    <submittedName>
        <fullName evidence="6">Type VI secretion system secreted protein VgrG</fullName>
    </submittedName>
</protein>
<feature type="region of interest" description="Disordered" evidence="2">
    <location>
        <begin position="260"/>
        <end position="281"/>
    </location>
</feature>
<dbReference type="InterPro" id="IPR006533">
    <property type="entry name" value="T6SS_Vgr_RhsGE"/>
</dbReference>
<dbReference type="EMBL" id="SNZP01000004">
    <property type="protein sequence ID" value="TDR80642.1"/>
    <property type="molecule type" value="Genomic_DNA"/>
</dbReference>
<dbReference type="InterPro" id="IPR018769">
    <property type="entry name" value="VgrG2_DUF2345"/>
</dbReference>
<proteinExistence type="inferred from homology"/>
<feature type="compositionally biased region" description="Polar residues" evidence="2">
    <location>
        <begin position="260"/>
        <end position="269"/>
    </location>
</feature>
<evidence type="ECO:0000256" key="1">
    <source>
        <dbReference type="ARBA" id="ARBA00005558"/>
    </source>
</evidence>
<evidence type="ECO:0000259" key="3">
    <source>
        <dbReference type="Pfam" id="PF04717"/>
    </source>
</evidence>